<gene>
    <name evidence="3" type="ORF">EWM64_g1801</name>
</gene>
<dbReference type="Proteomes" id="UP000298061">
    <property type="component" value="Unassembled WGS sequence"/>
</dbReference>
<reference evidence="3 4" key="1">
    <citation type="submission" date="2019-02" db="EMBL/GenBank/DDBJ databases">
        <title>Genome sequencing of the rare red list fungi Hericium alpestre (H. flagellum).</title>
        <authorList>
            <person name="Buettner E."/>
            <person name="Kellner H."/>
        </authorList>
    </citation>
    <scope>NUCLEOTIDE SEQUENCE [LARGE SCALE GENOMIC DNA]</scope>
    <source>
        <strain evidence="3 4">DSM 108284</strain>
    </source>
</reference>
<evidence type="ECO:0000313" key="3">
    <source>
        <dbReference type="EMBL" id="TFY82205.1"/>
    </source>
</evidence>
<dbReference type="STRING" id="135208.A0A4Z0A648"/>
<evidence type="ECO:0000256" key="2">
    <source>
        <dbReference type="SAM" id="SignalP"/>
    </source>
</evidence>
<dbReference type="Gene3D" id="1.20.5.510">
    <property type="entry name" value="Single helix bin"/>
    <property type="match status" value="1"/>
</dbReference>
<keyword evidence="4" id="KW-1185">Reference proteome</keyword>
<protein>
    <recommendedName>
        <fullName evidence="5">Mid2 domain-containing protein</fullName>
    </recommendedName>
</protein>
<feature type="signal peptide" evidence="2">
    <location>
        <begin position="1"/>
        <end position="23"/>
    </location>
</feature>
<feature type="transmembrane region" description="Helical" evidence="1">
    <location>
        <begin position="178"/>
        <end position="202"/>
    </location>
</feature>
<keyword evidence="2" id="KW-0732">Signal</keyword>
<accession>A0A4Z0A648</accession>
<name>A0A4Z0A648_9AGAM</name>
<dbReference type="OrthoDB" id="2576311at2759"/>
<keyword evidence="1" id="KW-0472">Membrane</keyword>
<organism evidence="3 4">
    <name type="scientific">Hericium alpestre</name>
    <dbReference type="NCBI Taxonomy" id="135208"/>
    <lineage>
        <taxon>Eukaryota</taxon>
        <taxon>Fungi</taxon>
        <taxon>Dikarya</taxon>
        <taxon>Basidiomycota</taxon>
        <taxon>Agaricomycotina</taxon>
        <taxon>Agaricomycetes</taxon>
        <taxon>Russulales</taxon>
        <taxon>Hericiaceae</taxon>
        <taxon>Hericium</taxon>
    </lineage>
</organism>
<keyword evidence="1" id="KW-1133">Transmembrane helix</keyword>
<comment type="caution">
    <text evidence="3">The sequence shown here is derived from an EMBL/GenBank/DDBJ whole genome shotgun (WGS) entry which is preliminary data.</text>
</comment>
<keyword evidence="1" id="KW-0812">Transmembrane</keyword>
<feature type="chain" id="PRO_5021425544" description="Mid2 domain-containing protein" evidence="2">
    <location>
        <begin position="24"/>
        <end position="286"/>
    </location>
</feature>
<sequence>MLKVATFLALLIAQVFLALPVRSGSVPSCNPIWNWTSNSLGQNPCLIGALLQASCNFGNFTVDPVTDPQGGYPGPEPGKATACLCNSVAYCLFSACAACQGGSPSTYKIWSLNCPMTAPMSTLGVNVPDDTAVPQWASLNVSDTVPWTNVTALTVGDGLETGPTSSAESSPHKSHTGAIVGGVVGGVIGLGLLVGAIAFFVIRRRCAQRAPSAVFSESTGTSSRPLEKAQPSVFVAIPQRYYNPSDPSTFPLALSDATPTTPLSGYVETTVGDLRPNRAYTGLPEV</sequence>
<evidence type="ECO:0008006" key="5">
    <source>
        <dbReference type="Google" id="ProtNLM"/>
    </source>
</evidence>
<proteinExistence type="predicted"/>
<dbReference type="EMBL" id="SFCI01000131">
    <property type="protein sequence ID" value="TFY82205.1"/>
    <property type="molecule type" value="Genomic_DNA"/>
</dbReference>
<evidence type="ECO:0000256" key="1">
    <source>
        <dbReference type="SAM" id="Phobius"/>
    </source>
</evidence>
<dbReference type="AlphaFoldDB" id="A0A4Z0A648"/>
<evidence type="ECO:0000313" key="4">
    <source>
        <dbReference type="Proteomes" id="UP000298061"/>
    </source>
</evidence>